<name>A0A0P0RMF5_9BURK</name>
<dbReference type="GeneID" id="69973585"/>
<dbReference type="EMBL" id="CP012748">
    <property type="protein sequence ID" value="ALL70080.1"/>
    <property type="molecule type" value="Genomic_DNA"/>
</dbReference>
<dbReference type="Pfam" id="PF00696">
    <property type="entry name" value="AA_kinase"/>
    <property type="match status" value="1"/>
</dbReference>
<geneLocation type="plasmid" evidence="3"/>
<organism evidence="2 3">
    <name type="scientific">Paraburkholderia caribensis MBA4</name>
    <dbReference type="NCBI Taxonomy" id="1323664"/>
    <lineage>
        <taxon>Bacteria</taxon>
        <taxon>Pseudomonadati</taxon>
        <taxon>Pseudomonadota</taxon>
        <taxon>Betaproteobacteria</taxon>
        <taxon>Burkholderiales</taxon>
        <taxon>Burkholderiaceae</taxon>
        <taxon>Paraburkholderia</taxon>
    </lineage>
</organism>
<dbReference type="InterPro" id="IPR036393">
    <property type="entry name" value="AceGlu_kinase-like_sf"/>
</dbReference>
<proteinExistence type="predicted"/>
<accession>A0A0P0RMF5</accession>
<evidence type="ECO:0000313" key="2">
    <source>
        <dbReference type="EMBL" id="ALL70080.1"/>
    </source>
</evidence>
<keyword evidence="2" id="KW-0614">Plasmid</keyword>
<protein>
    <submittedName>
        <fullName evidence="2">Delta 1-pyrroline-5-carboxylate synthetase</fullName>
    </submittedName>
</protein>
<dbReference type="Gene3D" id="3.40.1160.10">
    <property type="entry name" value="Acetylglutamate kinase-like"/>
    <property type="match status" value="1"/>
</dbReference>
<dbReference type="RefSeq" id="WP_035994897.1">
    <property type="nucleotide sequence ID" value="NZ_CP012748.1"/>
</dbReference>
<dbReference type="InterPro" id="IPR001048">
    <property type="entry name" value="Asp/Glu/Uridylate_kinase"/>
</dbReference>
<dbReference type="SUPFAM" id="SSF53633">
    <property type="entry name" value="Carbamate kinase-like"/>
    <property type="match status" value="1"/>
</dbReference>
<reference evidence="2 3" key="1">
    <citation type="journal article" date="2014" name="Genome Announc.">
        <title>Draft Genome Sequence of the Haloacid-Degrading Burkholderia caribensis Strain MBA4.</title>
        <authorList>
            <person name="Pan Y."/>
            <person name="Kong K.F."/>
            <person name="Tsang J.S."/>
        </authorList>
    </citation>
    <scope>NUCLEOTIDE SEQUENCE [LARGE SCALE GENOMIC DNA]</scope>
    <source>
        <strain evidence="2 3">MBA4</strain>
        <plasmid evidence="3">Plasmid</plasmid>
    </source>
</reference>
<feature type="domain" description="Aspartate/glutamate/uridylate kinase" evidence="1">
    <location>
        <begin position="2"/>
        <end position="141"/>
    </location>
</feature>
<dbReference type="KEGG" id="bcai:K788_0001564"/>
<dbReference type="AlphaFoldDB" id="A0A0P0RMF5"/>
<gene>
    <name evidence="2" type="ORF">K788_0001564</name>
</gene>
<sequence>MWVVKIGGSLSRDPLLEEWLQHLSEFGGGRVVIVPGGGGFADQAREHQTVWRFDDVAAHNMAVLGMAQYALMMQGLCRRLVIAATDAQIREALRAGRVAVWAPLDLLFQEPNRLTTWDVSSDSLAAWLANRLNAERLVVVKSCEVEPARTIDAYAAQGVVDGSFAAFTRDAPYPVDIVNRNDGSRVRDRLLHATAD</sequence>
<evidence type="ECO:0000259" key="1">
    <source>
        <dbReference type="Pfam" id="PF00696"/>
    </source>
</evidence>
<dbReference type="Proteomes" id="UP000019146">
    <property type="component" value="Plasmid unnamed"/>
</dbReference>
<evidence type="ECO:0000313" key="3">
    <source>
        <dbReference type="Proteomes" id="UP000019146"/>
    </source>
</evidence>